<feature type="transmembrane region" description="Helical" evidence="12">
    <location>
        <begin position="456"/>
        <end position="477"/>
    </location>
</feature>
<dbReference type="InterPro" id="IPR004772">
    <property type="entry name" value="TrkH"/>
</dbReference>
<feature type="transmembrane region" description="Helical" evidence="12">
    <location>
        <begin position="70"/>
        <end position="91"/>
    </location>
</feature>
<keyword evidence="11" id="KW-0479">Metal-binding</keyword>
<dbReference type="AlphaFoldDB" id="A0A1I0F9G9"/>
<dbReference type="GO" id="GO:0005886">
    <property type="term" value="C:plasma membrane"/>
    <property type="evidence" value="ECO:0007669"/>
    <property type="project" value="UniProtKB-SubCell"/>
</dbReference>
<dbReference type="EMBL" id="FOHO01000006">
    <property type="protein sequence ID" value="SET54454.1"/>
    <property type="molecule type" value="Genomic_DNA"/>
</dbReference>
<evidence type="ECO:0000313" key="13">
    <source>
        <dbReference type="EMBL" id="SET54454.1"/>
    </source>
</evidence>
<name>A0A1I0F9G9_9RHOB</name>
<comment type="similarity">
    <text evidence="10">Belongs to the TrkH potassium transport family.</text>
</comment>
<feature type="binding site" evidence="11">
    <location>
        <position position="433"/>
    </location>
    <ligand>
        <name>K(+)</name>
        <dbReference type="ChEBI" id="CHEBI:29103"/>
    </ligand>
</feature>
<dbReference type="RefSeq" id="WP_090734621.1">
    <property type="nucleotide sequence ID" value="NZ_CP177219.1"/>
</dbReference>
<evidence type="ECO:0000256" key="11">
    <source>
        <dbReference type="PIRSR" id="PIRSR006247-1"/>
    </source>
</evidence>
<keyword evidence="10" id="KW-0997">Cell inner membrane</keyword>
<gene>
    <name evidence="13" type="ORF">SAMN04489858_106129</name>
</gene>
<dbReference type="OrthoDB" id="9810952at2"/>
<feature type="binding site" evidence="11">
    <location>
        <position position="316"/>
    </location>
    <ligand>
        <name>K(+)</name>
        <dbReference type="ChEBI" id="CHEBI:29103"/>
    </ligand>
</feature>
<dbReference type="Proteomes" id="UP000199180">
    <property type="component" value="Unassembled WGS sequence"/>
</dbReference>
<keyword evidence="2 10" id="KW-0813">Transport</keyword>
<feature type="transmembrane region" description="Helical" evidence="12">
    <location>
        <begin position="272"/>
        <end position="290"/>
    </location>
</feature>
<dbReference type="PANTHER" id="PTHR32024">
    <property type="entry name" value="TRK SYSTEM POTASSIUM UPTAKE PROTEIN TRKG-RELATED"/>
    <property type="match status" value="1"/>
</dbReference>
<feature type="transmembrane region" description="Helical" evidence="12">
    <location>
        <begin position="133"/>
        <end position="153"/>
    </location>
</feature>
<feature type="transmembrane region" description="Helical" evidence="12">
    <location>
        <begin position="37"/>
        <end position="58"/>
    </location>
</feature>
<dbReference type="InterPro" id="IPR003445">
    <property type="entry name" value="Cat_transpt"/>
</dbReference>
<keyword evidence="4 10" id="KW-0633">Potassium transport</keyword>
<sequence length="483" mass="52913">MIDIRPVAHSIGKIITALGVAMALPMAVDWWQGNPHWTVFLEAGAVTVAIGLLITVATRGDQQSLNIQQAFLITSGLWAVLPVFGAIPFVIGEPHASLTDAYFEAMSGVTTTGTTAFPELDRLSYGVHLWRTILHWSGGLGIVVVAMVFLPVMKVGGMQFFRSEGFDTLGKILPRAGEIAAEMTRIYLLLTAACILTYILLGMTGYDAIVHALSTVSTGGFSSYDASFGAFLGPLEWAASIFMVLASIPFIRMVQVMRGSFTPIWQDTQIRAYLRWIFYACAIIVLYRLLVMKQGDHPLEVMRETVFNTISTFSGTGFASTDMMAWGHLPFTVLIICGLIGGCTGSTGCSVKVFRYLVLWQAVRAQIRRMHSPHRVYPLRYEGRPLDKDIVDSVMAFFTLFMLTFGLLIVGLSLTGLHPKTALTAAWTAIANVGPTWGPEVTSNGSIAEFPTAAKWMMIVGMYLGRLELISALVLLMPKFWRG</sequence>
<evidence type="ECO:0000256" key="6">
    <source>
        <dbReference type="ARBA" id="ARBA00022958"/>
    </source>
</evidence>
<feature type="binding site" evidence="11">
    <location>
        <position position="111"/>
    </location>
    <ligand>
        <name>K(+)</name>
        <dbReference type="ChEBI" id="CHEBI:29103"/>
    </ligand>
</feature>
<comment type="function">
    <text evidence="10">Low-affinity potassium transport system. Interacts with Trk system potassium uptake protein TrkA.</text>
</comment>
<dbReference type="GO" id="GO:0015379">
    <property type="term" value="F:potassium:chloride symporter activity"/>
    <property type="evidence" value="ECO:0007669"/>
    <property type="project" value="InterPro"/>
</dbReference>
<dbReference type="PANTHER" id="PTHR32024:SF3">
    <property type="entry name" value="TRK SYSTEM POTASSIUM UPTAKE PROTEIN"/>
    <property type="match status" value="1"/>
</dbReference>
<evidence type="ECO:0000256" key="1">
    <source>
        <dbReference type="ARBA" id="ARBA00004651"/>
    </source>
</evidence>
<evidence type="ECO:0000256" key="4">
    <source>
        <dbReference type="ARBA" id="ARBA00022538"/>
    </source>
</evidence>
<keyword evidence="9 10" id="KW-0472">Membrane</keyword>
<keyword evidence="6 10" id="KW-0630">Potassium</keyword>
<comment type="subcellular location">
    <subcellularLocation>
        <location evidence="10">Cell inner membrane</location>
        <topology evidence="10">Multi-pass membrane protein</topology>
    </subcellularLocation>
    <subcellularLocation>
        <location evidence="1">Cell membrane</location>
        <topology evidence="1">Multi-pass membrane protein</topology>
    </subcellularLocation>
</comment>
<feature type="binding site" evidence="11">
    <location>
        <position position="219"/>
    </location>
    <ligand>
        <name>K(+)</name>
        <dbReference type="ChEBI" id="CHEBI:29103"/>
    </ligand>
</feature>
<keyword evidence="7 12" id="KW-1133">Transmembrane helix</keyword>
<evidence type="ECO:0000256" key="7">
    <source>
        <dbReference type="ARBA" id="ARBA00022989"/>
    </source>
</evidence>
<feature type="binding site" evidence="11">
    <location>
        <position position="432"/>
    </location>
    <ligand>
        <name>K(+)</name>
        <dbReference type="ChEBI" id="CHEBI:29103"/>
    </ligand>
</feature>
<dbReference type="PIRSF" id="PIRSF006247">
    <property type="entry name" value="TrkH"/>
    <property type="match status" value="1"/>
</dbReference>
<dbReference type="Pfam" id="PF02386">
    <property type="entry name" value="TrkH"/>
    <property type="match status" value="1"/>
</dbReference>
<evidence type="ECO:0000256" key="3">
    <source>
        <dbReference type="ARBA" id="ARBA00022475"/>
    </source>
</evidence>
<evidence type="ECO:0000256" key="9">
    <source>
        <dbReference type="ARBA" id="ARBA00023136"/>
    </source>
</evidence>
<feature type="transmembrane region" description="Helical" evidence="12">
    <location>
        <begin position="331"/>
        <end position="354"/>
    </location>
</feature>
<evidence type="ECO:0000313" key="14">
    <source>
        <dbReference type="Proteomes" id="UP000199180"/>
    </source>
</evidence>
<dbReference type="STRING" id="364199.SAMN04489858_106129"/>
<keyword evidence="3 10" id="KW-1003">Cell membrane</keyword>
<keyword evidence="14" id="KW-1185">Reference proteome</keyword>
<proteinExistence type="inferred from homology"/>
<organism evidence="13 14">
    <name type="scientific">Paracoccus homiensis</name>
    <dbReference type="NCBI Taxonomy" id="364199"/>
    <lineage>
        <taxon>Bacteria</taxon>
        <taxon>Pseudomonadati</taxon>
        <taxon>Pseudomonadota</taxon>
        <taxon>Alphaproteobacteria</taxon>
        <taxon>Rhodobacterales</taxon>
        <taxon>Paracoccaceae</taxon>
        <taxon>Paracoccus</taxon>
    </lineage>
</organism>
<evidence type="ECO:0000256" key="8">
    <source>
        <dbReference type="ARBA" id="ARBA00023065"/>
    </source>
</evidence>
<evidence type="ECO:0000256" key="10">
    <source>
        <dbReference type="PIRNR" id="PIRNR006247"/>
    </source>
</evidence>
<dbReference type="GO" id="GO:0046872">
    <property type="term" value="F:metal ion binding"/>
    <property type="evidence" value="ECO:0007669"/>
    <property type="project" value="UniProtKB-KW"/>
</dbReference>
<feature type="transmembrane region" description="Helical" evidence="12">
    <location>
        <begin position="186"/>
        <end position="206"/>
    </location>
</feature>
<accession>A0A1I0F9G9</accession>
<evidence type="ECO:0000256" key="12">
    <source>
        <dbReference type="SAM" id="Phobius"/>
    </source>
</evidence>
<feature type="transmembrane region" description="Helical" evidence="12">
    <location>
        <begin position="226"/>
        <end position="251"/>
    </location>
</feature>
<keyword evidence="8 10" id="KW-0406">Ion transport</keyword>
<evidence type="ECO:0000256" key="2">
    <source>
        <dbReference type="ARBA" id="ARBA00022448"/>
    </source>
</evidence>
<protein>
    <recommendedName>
        <fullName evidence="10">Trk system potassium uptake protein</fullName>
    </recommendedName>
</protein>
<feature type="binding site" evidence="11">
    <location>
        <position position="112"/>
    </location>
    <ligand>
        <name>K(+)</name>
        <dbReference type="ChEBI" id="CHEBI:29103"/>
    </ligand>
</feature>
<feature type="transmembrane region" description="Helical" evidence="12">
    <location>
        <begin position="394"/>
        <end position="414"/>
    </location>
</feature>
<evidence type="ECO:0000256" key="5">
    <source>
        <dbReference type="ARBA" id="ARBA00022692"/>
    </source>
</evidence>
<feature type="transmembrane region" description="Helical" evidence="12">
    <location>
        <begin position="12"/>
        <end position="31"/>
    </location>
</feature>
<reference evidence="13 14" key="1">
    <citation type="submission" date="2016-10" db="EMBL/GenBank/DDBJ databases">
        <authorList>
            <person name="de Groot N.N."/>
        </authorList>
    </citation>
    <scope>NUCLEOTIDE SEQUENCE [LARGE SCALE GENOMIC DNA]</scope>
    <source>
        <strain evidence="13 14">DSM 17862</strain>
    </source>
</reference>
<keyword evidence="5 12" id="KW-0812">Transmembrane</keyword>